<dbReference type="GO" id="GO:0016491">
    <property type="term" value="F:oxidoreductase activity"/>
    <property type="evidence" value="ECO:0007669"/>
    <property type="project" value="UniProtKB-KW"/>
</dbReference>
<dbReference type="PANTHER" id="PTHR44196">
    <property type="entry name" value="DEHYDROGENASE/REDUCTASE SDR FAMILY MEMBER 7B"/>
    <property type="match status" value="1"/>
</dbReference>
<evidence type="ECO:0000256" key="1">
    <source>
        <dbReference type="ARBA" id="ARBA00006484"/>
    </source>
</evidence>
<dbReference type="EC" id="1.-.-.-" evidence="5"/>
<protein>
    <submittedName>
        <fullName evidence="5">SDR family NAD(P)-dependent oxidoreductase</fullName>
        <ecNumber evidence="5">1.-.-.-</ecNumber>
    </submittedName>
</protein>
<evidence type="ECO:0000259" key="4">
    <source>
        <dbReference type="SMART" id="SM00822"/>
    </source>
</evidence>
<dbReference type="PANTHER" id="PTHR44196:SF1">
    <property type="entry name" value="DEHYDROGENASE_REDUCTASE SDR FAMILY MEMBER 7B"/>
    <property type="match status" value="1"/>
</dbReference>
<evidence type="ECO:0000256" key="3">
    <source>
        <dbReference type="RuleBase" id="RU000363"/>
    </source>
</evidence>
<organism evidence="5 6">
    <name type="scientific">Piscinibacterium candidicorallinum</name>
    <dbReference type="NCBI Taxonomy" id="1793872"/>
    <lineage>
        <taxon>Bacteria</taxon>
        <taxon>Pseudomonadati</taxon>
        <taxon>Pseudomonadota</taxon>
        <taxon>Betaproteobacteria</taxon>
        <taxon>Burkholderiales</taxon>
        <taxon>Piscinibacterium</taxon>
    </lineage>
</organism>
<proteinExistence type="inferred from homology"/>
<name>A0ABV7H6B2_9BURK</name>
<gene>
    <name evidence="5" type="ORF">ACFOEN_10950</name>
</gene>
<dbReference type="InterPro" id="IPR002347">
    <property type="entry name" value="SDR_fam"/>
</dbReference>
<dbReference type="SMART" id="SM00822">
    <property type="entry name" value="PKS_KR"/>
    <property type="match status" value="1"/>
</dbReference>
<sequence length="230" mass="24264">MTWLITGASRGLGRHLALQLAQRGHRVLACARDADRLQTLAAESGGAVVPVVIDLADATQIGPRLGEALAREAHISGVVNNAGFGAYKPFLEHSEAESIQLVQVNLTAAIQVCHAVLPRLLAQRSGHIVNVGSDLARRPLANMAVYAAAKHGLAGFSHSLLREVKQAGVKVSLVNSGIVDTDFGGAAEGSRDAHWSLRPAQLAQLIIQLIEQPGNVVVDELSVHPLGQDF</sequence>
<accession>A0ABV7H6B2</accession>
<dbReference type="PRINTS" id="PR00081">
    <property type="entry name" value="GDHRDH"/>
</dbReference>
<dbReference type="PRINTS" id="PR00080">
    <property type="entry name" value="SDRFAMILY"/>
</dbReference>
<evidence type="ECO:0000256" key="2">
    <source>
        <dbReference type="ARBA" id="ARBA00023002"/>
    </source>
</evidence>
<dbReference type="InterPro" id="IPR036291">
    <property type="entry name" value="NAD(P)-bd_dom_sf"/>
</dbReference>
<dbReference type="Proteomes" id="UP001595556">
    <property type="component" value="Unassembled WGS sequence"/>
</dbReference>
<dbReference type="RefSeq" id="WP_377303839.1">
    <property type="nucleotide sequence ID" value="NZ_CP180191.1"/>
</dbReference>
<evidence type="ECO:0000313" key="5">
    <source>
        <dbReference type="EMBL" id="MFC3148161.1"/>
    </source>
</evidence>
<keyword evidence="2 5" id="KW-0560">Oxidoreductase</keyword>
<reference evidence="6" key="1">
    <citation type="journal article" date="2019" name="Int. J. Syst. Evol. Microbiol.">
        <title>The Global Catalogue of Microorganisms (GCM) 10K type strain sequencing project: providing services to taxonomists for standard genome sequencing and annotation.</title>
        <authorList>
            <consortium name="The Broad Institute Genomics Platform"/>
            <consortium name="The Broad Institute Genome Sequencing Center for Infectious Disease"/>
            <person name="Wu L."/>
            <person name="Ma J."/>
        </authorList>
    </citation>
    <scope>NUCLEOTIDE SEQUENCE [LARGE SCALE GENOMIC DNA]</scope>
    <source>
        <strain evidence="6">KCTC 52168</strain>
    </source>
</reference>
<feature type="domain" description="Ketoreductase" evidence="4">
    <location>
        <begin position="1"/>
        <end position="198"/>
    </location>
</feature>
<comment type="similarity">
    <text evidence="1 3">Belongs to the short-chain dehydrogenases/reductases (SDR) family.</text>
</comment>
<dbReference type="Pfam" id="PF00106">
    <property type="entry name" value="adh_short"/>
    <property type="match status" value="1"/>
</dbReference>
<dbReference type="EMBL" id="JBHRTI010000004">
    <property type="protein sequence ID" value="MFC3148161.1"/>
    <property type="molecule type" value="Genomic_DNA"/>
</dbReference>
<dbReference type="SUPFAM" id="SSF51735">
    <property type="entry name" value="NAD(P)-binding Rossmann-fold domains"/>
    <property type="match status" value="1"/>
</dbReference>
<dbReference type="InterPro" id="IPR057326">
    <property type="entry name" value="KR_dom"/>
</dbReference>
<keyword evidence="6" id="KW-1185">Reference proteome</keyword>
<evidence type="ECO:0000313" key="6">
    <source>
        <dbReference type="Proteomes" id="UP001595556"/>
    </source>
</evidence>
<dbReference type="Gene3D" id="3.40.50.720">
    <property type="entry name" value="NAD(P)-binding Rossmann-like Domain"/>
    <property type="match status" value="1"/>
</dbReference>
<comment type="caution">
    <text evidence="5">The sequence shown here is derived from an EMBL/GenBank/DDBJ whole genome shotgun (WGS) entry which is preliminary data.</text>
</comment>